<dbReference type="AlphaFoldDB" id="A0AAE0STA5"/>
<reference evidence="2" key="3">
    <citation type="submission" date="2023-05" db="EMBL/GenBank/DDBJ databases">
        <authorList>
            <person name="Smith C.H."/>
        </authorList>
    </citation>
    <scope>NUCLEOTIDE SEQUENCE</scope>
    <source>
        <strain evidence="2">CHS0354</strain>
        <tissue evidence="2">Mantle</tissue>
    </source>
</reference>
<evidence type="ECO:0000313" key="3">
    <source>
        <dbReference type="Proteomes" id="UP001195483"/>
    </source>
</evidence>
<gene>
    <name evidence="2" type="ORF">CHS0354_040042</name>
</gene>
<sequence>MNRDTYVCIGNCTILYQTADSKYLEIVDELHLAINMSSDNKTKQSWQTLIVCDIDLETGYKTLVFYYDSTHMIYPWYLLTAMLLVQVFSEDLAPMSYS</sequence>
<feature type="transmembrane region" description="Helical" evidence="1">
    <location>
        <begin position="73"/>
        <end position="93"/>
    </location>
</feature>
<protein>
    <submittedName>
        <fullName evidence="2">Uncharacterized protein</fullName>
    </submittedName>
</protein>
<keyword evidence="1" id="KW-0812">Transmembrane</keyword>
<keyword evidence="3" id="KW-1185">Reference proteome</keyword>
<evidence type="ECO:0000313" key="2">
    <source>
        <dbReference type="EMBL" id="KAK3597669.1"/>
    </source>
</evidence>
<accession>A0AAE0STA5</accession>
<keyword evidence="1" id="KW-1133">Transmembrane helix</keyword>
<name>A0AAE0STA5_9BIVA</name>
<reference evidence="2" key="1">
    <citation type="journal article" date="2021" name="Genome Biol. Evol.">
        <title>A High-Quality Reference Genome for a Parasitic Bivalve with Doubly Uniparental Inheritance (Bivalvia: Unionida).</title>
        <authorList>
            <person name="Smith C.H."/>
        </authorList>
    </citation>
    <scope>NUCLEOTIDE SEQUENCE</scope>
    <source>
        <strain evidence="2">CHS0354</strain>
    </source>
</reference>
<organism evidence="2 3">
    <name type="scientific">Potamilus streckersoni</name>
    <dbReference type="NCBI Taxonomy" id="2493646"/>
    <lineage>
        <taxon>Eukaryota</taxon>
        <taxon>Metazoa</taxon>
        <taxon>Spiralia</taxon>
        <taxon>Lophotrochozoa</taxon>
        <taxon>Mollusca</taxon>
        <taxon>Bivalvia</taxon>
        <taxon>Autobranchia</taxon>
        <taxon>Heteroconchia</taxon>
        <taxon>Palaeoheterodonta</taxon>
        <taxon>Unionida</taxon>
        <taxon>Unionoidea</taxon>
        <taxon>Unionidae</taxon>
        <taxon>Ambleminae</taxon>
        <taxon>Lampsilini</taxon>
        <taxon>Potamilus</taxon>
    </lineage>
</organism>
<comment type="caution">
    <text evidence="2">The sequence shown here is derived from an EMBL/GenBank/DDBJ whole genome shotgun (WGS) entry which is preliminary data.</text>
</comment>
<proteinExistence type="predicted"/>
<dbReference type="EMBL" id="JAEAOA010002328">
    <property type="protein sequence ID" value="KAK3597669.1"/>
    <property type="molecule type" value="Genomic_DNA"/>
</dbReference>
<keyword evidence="1" id="KW-0472">Membrane</keyword>
<dbReference type="Proteomes" id="UP001195483">
    <property type="component" value="Unassembled WGS sequence"/>
</dbReference>
<evidence type="ECO:0000256" key="1">
    <source>
        <dbReference type="SAM" id="Phobius"/>
    </source>
</evidence>
<reference evidence="2" key="2">
    <citation type="journal article" date="2021" name="Genome Biol. Evol.">
        <title>Developing a high-quality reference genome for a parasitic bivalve with doubly uniparental inheritance (Bivalvia: Unionida).</title>
        <authorList>
            <person name="Smith C.H."/>
        </authorList>
    </citation>
    <scope>NUCLEOTIDE SEQUENCE</scope>
    <source>
        <strain evidence="2">CHS0354</strain>
        <tissue evidence="2">Mantle</tissue>
    </source>
</reference>